<accession>A0AAD6QJE0</accession>
<gene>
    <name evidence="1" type="ORF">NC653_019592</name>
</gene>
<reference evidence="1" key="1">
    <citation type="journal article" date="2023" name="Mol. Ecol. Resour.">
        <title>Chromosome-level genome assembly of a triploid poplar Populus alba 'Berolinensis'.</title>
        <authorList>
            <person name="Chen S."/>
            <person name="Yu Y."/>
            <person name="Wang X."/>
            <person name="Wang S."/>
            <person name="Zhang T."/>
            <person name="Zhou Y."/>
            <person name="He R."/>
            <person name="Meng N."/>
            <person name="Wang Y."/>
            <person name="Liu W."/>
            <person name="Liu Z."/>
            <person name="Liu J."/>
            <person name="Guo Q."/>
            <person name="Huang H."/>
            <person name="Sederoff R.R."/>
            <person name="Wang G."/>
            <person name="Qu G."/>
            <person name="Chen S."/>
        </authorList>
    </citation>
    <scope>NUCLEOTIDE SEQUENCE</scope>
    <source>
        <strain evidence="1">SC-2020</strain>
    </source>
</reference>
<comment type="caution">
    <text evidence="1">The sequence shown here is derived from an EMBL/GenBank/DDBJ whole genome shotgun (WGS) entry which is preliminary data.</text>
</comment>
<name>A0AAD6QJE0_9ROSI</name>
<protein>
    <submittedName>
        <fullName evidence="1">Uncharacterized protein</fullName>
    </submittedName>
</protein>
<proteinExistence type="predicted"/>
<sequence length="75" mass="8150">MDDRDLGIGQKHTALGYLEGLRVHFDDDFIMGGQCGQRVECLICHARCVPVWKGIESEIPPVHKLLGKDGSGCAG</sequence>
<evidence type="ECO:0000313" key="1">
    <source>
        <dbReference type="EMBL" id="KAJ6991454.1"/>
    </source>
</evidence>
<dbReference type="EMBL" id="JAQIZT010000007">
    <property type="protein sequence ID" value="KAJ6991454.1"/>
    <property type="molecule type" value="Genomic_DNA"/>
</dbReference>
<organism evidence="1 2">
    <name type="scientific">Populus alba x Populus x berolinensis</name>
    <dbReference type="NCBI Taxonomy" id="444605"/>
    <lineage>
        <taxon>Eukaryota</taxon>
        <taxon>Viridiplantae</taxon>
        <taxon>Streptophyta</taxon>
        <taxon>Embryophyta</taxon>
        <taxon>Tracheophyta</taxon>
        <taxon>Spermatophyta</taxon>
        <taxon>Magnoliopsida</taxon>
        <taxon>eudicotyledons</taxon>
        <taxon>Gunneridae</taxon>
        <taxon>Pentapetalae</taxon>
        <taxon>rosids</taxon>
        <taxon>fabids</taxon>
        <taxon>Malpighiales</taxon>
        <taxon>Salicaceae</taxon>
        <taxon>Saliceae</taxon>
        <taxon>Populus</taxon>
    </lineage>
</organism>
<evidence type="ECO:0000313" key="2">
    <source>
        <dbReference type="Proteomes" id="UP001164929"/>
    </source>
</evidence>
<dbReference type="AlphaFoldDB" id="A0AAD6QJE0"/>
<keyword evidence="2" id="KW-1185">Reference proteome</keyword>
<dbReference type="Proteomes" id="UP001164929">
    <property type="component" value="Chromosome 7"/>
</dbReference>